<organism evidence="3 4">
    <name type="scientific">Rotaria socialis</name>
    <dbReference type="NCBI Taxonomy" id="392032"/>
    <lineage>
        <taxon>Eukaryota</taxon>
        <taxon>Metazoa</taxon>
        <taxon>Spiralia</taxon>
        <taxon>Gnathifera</taxon>
        <taxon>Rotifera</taxon>
        <taxon>Eurotatoria</taxon>
        <taxon>Bdelloidea</taxon>
        <taxon>Philodinida</taxon>
        <taxon>Philodinidae</taxon>
        <taxon>Rotaria</taxon>
    </lineage>
</organism>
<dbReference type="GO" id="GO:0005886">
    <property type="term" value="C:plasma membrane"/>
    <property type="evidence" value="ECO:0007669"/>
    <property type="project" value="TreeGrafter"/>
</dbReference>
<reference evidence="3" key="1">
    <citation type="submission" date="2021-02" db="EMBL/GenBank/DDBJ databases">
        <authorList>
            <person name="Nowell W R."/>
        </authorList>
    </citation>
    <scope>NUCLEOTIDE SEQUENCE</scope>
</reference>
<dbReference type="InterPro" id="IPR041491">
    <property type="entry name" value="TRPM_SLOG"/>
</dbReference>
<dbReference type="AlphaFoldDB" id="A0A821UFP3"/>
<feature type="region of interest" description="Disordered" evidence="1">
    <location>
        <begin position="130"/>
        <end position="149"/>
    </location>
</feature>
<evidence type="ECO:0000313" key="4">
    <source>
        <dbReference type="Proteomes" id="UP000663838"/>
    </source>
</evidence>
<comment type="caution">
    <text evidence="3">The sequence shown here is derived from an EMBL/GenBank/DDBJ whole genome shotgun (WGS) entry which is preliminary data.</text>
</comment>
<dbReference type="InterPro" id="IPR050927">
    <property type="entry name" value="TRPM"/>
</dbReference>
<feature type="domain" description="TRPM SLOG" evidence="2">
    <location>
        <begin position="151"/>
        <end position="238"/>
    </location>
</feature>
<protein>
    <recommendedName>
        <fullName evidence="2">TRPM SLOG domain-containing protein</fullName>
    </recommendedName>
</protein>
<name>A0A821UFP3_9BILA</name>
<proteinExistence type="predicted"/>
<evidence type="ECO:0000313" key="3">
    <source>
        <dbReference type="EMBL" id="CAF4889304.1"/>
    </source>
</evidence>
<gene>
    <name evidence="3" type="ORF">TOA249_LOCUS29873</name>
</gene>
<dbReference type="GO" id="GO:0030001">
    <property type="term" value="P:metal ion transport"/>
    <property type="evidence" value="ECO:0007669"/>
    <property type="project" value="TreeGrafter"/>
</dbReference>
<dbReference type="PANTHER" id="PTHR13800:SF1">
    <property type="entry name" value="TRANSIENT RECEPTOR POTENTIAL CATION CHANNEL TRPM"/>
    <property type="match status" value="1"/>
</dbReference>
<dbReference type="PANTHER" id="PTHR13800">
    <property type="entry name" value="TRANSIENT RECEPTOR POTENTIAL CATION CHANNEL, SUBFAMILY M, MEMBER 6"/>
    <property type="match status" value="1"/>
</dbReference>
<sequence>MDSLCTPTEEREDNSNRSAEEEKDFSSTSAKEEENFPTETDPLLIKCAPASNGSDIQKNSMNMQDMESLTSSKPKWQVISDGIRHADMIAGQPSKIQLNNYPKTLSQLYGRVFKVIEMFNIPDIDFRASPPDLKDEEIDDSDSSKSNRFSSYTHLSVTTRPYAITKLIEAYQLPAPDFIVSIQTADMLNNEEKNFQISVETMHAIQHGLSAIGKTTYPWITTSCINKDMINRLKIALHRDMCDNDVPLIVLNRKDSRPENDMSTEYDKQNYIHVFNFNGASNDPNDLLLGPQNHGMNDLLLKRQEIEHELSISRVLRSPIYGDYQPEQYKYGIDTPIVMLLIGGDFKTLIAICECLKDDVPVVVVR</sequence>
<evidence type="ECO:0000259" key="2">
    <source>
        <dbReference type="Pfam" id="PF18139"/>
    </source>
</evidence>
<dbReference type="GO" id="GO:0005261">
    <property type="term" value="F:monoatomic cation channel activity"/>
    <property type="evidence" value="ECO:0007669"/>
    <property type="project" value="TreeGrafter"/>
</dbReference>
<dbReference type="Proteomes" id="UP000663838">
    <property type="component" value="Unassembled WGS sequence"/>
</dbReference>
<evidence type="ECO:0000256" key="1">
    <source>
        <dbReference type="SAM" id="MobiDB-lite"/>
    </source>
</evidence>
<feature type="region of interest" description="Disordered" evidence="1">
    <location>
        <begin position="1"/>
        <end position="41"/>
    </location>
</feature>
<dbReference type="Pfam" id="PF18139">
    <property type="entry name" value="LSDAT_euk"/>
    <property type="match status" value="1"/>
</dbReference>
<feature type="non-terminal residue" evidence="3">
    <location>
        <position position="1"/>
    </location>
</feature>
<dbReference type="EMBL" id="CAJOBS010004856">
    <property type="protein sequence ID" value="CAF4889304.1"/>
    <property type="molecule type" value="Genomic_DNA"/>
</dbReference>
<accession>A0A821UFP3</accession>